<sequence length="435" mass="49362">MALLSLFLSSSNSIDMPKWPKAYKLQGTWSIPYQKIVEPFTVYVDNAKQRWAEIAYSGVSRNVYFVNDKTYNMQPKFDHMTCMYKKGPTEVLQYLPTDYENYQYAGVTVVLGRKCHMWEKKVEMPVNQWFYRVYCDYETLEPVRLWNHGASIRGSHPADYYFDVFDFGPVVDEAPFIIPTGCVGGNSSGPTLRQSKMNTNYCPTKHIDFKGDLPESFSWRNLPNVVAMPRDQANCGSCWAQAAATSISSQISMRTNKTTKVSVQQIVDCTWNDHNFACFDGFTDAAFRVMQQKQMKLVLEDDYPYIGLGGYCPTNNHSMNVIVKDCWQVEPKDVEQLKRALYLYGPVAVAIATDSSFAKYQGPGVFPGKSATLDDLTHAVTLTGWGVAKDGTKYWEIQNSWSDFWGIDGYGLINQDFDHDIGITLDAFVPVIEVV</sequence>
<dbReference type="OrthoDB" id="10253408at2759"/>
<dbReference type="InterPro" id="IPR038765">
    <property type="entry name" value="Papain-like_cys_pep_sf"/>
</dbReference>
<dbReference type="SMR" id="A2ECZ7"/>
<dbReference type="VEuPathDB" id="TrichDB:TVAGG3_0860770"/>
<evidence type="ECO:0000313" key="3">
    <source>
        <dbReference type="EMBL" id="EAY09448.1"/>
    </source>
</evidence>
<evidence type="ECO:0000259" key="2">
    <source>
        <dbReference type="SMART" id="SM00645"/>
    </source>
</evidence>
<dbReference type="Proteomes" id="UP000001542">
    <property type="component" value="Unassembled WGS sequence"/>
</dbReference>
<reference evidence="3" key="1">
    <citation type="submission" date="2006-10" db="EMBL/GenBank/DDBJ databases">
        <authorList>
            <person name="Amadeo P."/>
            <person name="Zhao Q."/>
            <person name="Wortman J."/>
            <person name="Fraser-Liggett C."/>
            <person name="Carlton J."/>
        </authorList>
    </citation>
    <scope>NUCLEOTIDE SEQUENCE</scope>
    <source>
        <strain evidence="3">G3</strain>
    </source>
</reference>
<dbReference type="AlphaFoldDB" id="A2ECZ7"/>
<gene>
    <name evidence="3" type="ORF">TVAG_126090</name>
</gene>
<dbReference type="InterPro" id="IPR000668">
    <property type="entry name" value="Peptidase_C1A_C"/>
</dbReference>
<dbReference type="PRINTS" id="PR00705">
    <property type="entry name" value="PAPAIN"/>
</dbReference>
<dbReference type="InParanoid" id="A2ECZ7"/>
<dbReference type="InterPro" id="IPR000169">
    <property type="entry name" value="Pept_cys_AS"/>
</dbReference>
<organism evidence="3 4">
    <name type="scientific">Trichomonas vaginalis (strain ATCC PRA-98 / G3)</name>
    <dbReference type="NCBI Taxonomy" id="412133"/>
    <lineage>
        <taxon>Eukaryota</taxon>
        <taxon>Metamonada</taxon>
        <taxon>Parabasalia</taxon>
        <taxon>Trichomonadida</taxon>
        <taxon>Trichomonadidae</taxon>
        <taxon>Trichomonas</taxon>
    </lineage>
</organism>
<dbReference type="PANTHER" id="PTHR12411">
    <property type="entry name" value="CYSTEINE PROTEASE FAMILY C1-RELATED"/>
    <property type="match status" value="1"/>
</dbReference>
<dbReference type="Pfam" id="PF00112">
    <property type="entry name" value="Peptidase_C1"/>
    <property type="match status" value="1"/>
</dbReference>
<proteinExistence type="inferred from homology"/>
<dbReference type="KEGG" id="tva:4767367"/>
<dbReference type="PROSITE" id="PS00639">
    <property type="entry name" value="THIOL_PROTEASE_HIS"/>
    <property type="match status" value="1"/>
</dbReference>
<protein>
    <submittedName>
        <fullName evidence="3">Clan CA, family C1, cathepsin L or H-like cysteine peptidase</fullName>
    </submittedName>
</protein>
<dbReference type="EMBL" id="DS113357">
    <property type="protein sequence ID" value="EAY09448.1"/>
    <property type="molecule type" value="Genomic_DNA"/>
</dbReference>
<dbReference type="GO" id="GO:0005764">
    <property type="term" value="C:lysosome"/>
    <property type="evidence" value="ECO:0000318"/>
    <property type="project" value="GO_Central"/>
</dbReference>
<dbReference type="GO" id="GO:0005615">
    <property type="term" value="C:extracellular space"/>
    <property type="evidence" value="ECO:0000318"/>
    <property type="project" value="GO_Central"/>
</dbReference>
<dbReference type="Gene3D" id="3.90.70.10">
    <property type="entry name" value="Cysteine proteinases"/>
    <property type="match status" value="1"/>
</dbReference>
<dbReference type="InterPro" id="IPR025660">
    <property type="entry name" value="Pept_his_AS"/>
</dbReference>
<dbReference type="eggNOG" id="KOG1543">
    <property type="taxonomic scope" value="Eukaryota"/>
</dbReference>
<dbReference type="PROSITE" id="PS00139">
    <property type="entry name" value="THIOL_PROTEASE_CYS"/>
    <property type="match status" value="1"/>
</dbReference>
<dbReference type="STRING" id="5722.A2ECZ7"/>
<dbReference type="GO" id="GO:0004197">
    <property type="term" value="F:cysteine-type endopeptidase activity"/>
    <property type="evidence" value="ECO:0000318"/>
    <property type="project" value="GO_Central"/>
</dbReference>
<dbReference type="GO" id="GO:0051603">
    <property type="term" value="P:proteolysis involved in protein catabolic process"/>
    <property type="evidence" value="ECO:0000318"/>
    <property type="project" value="GO_Central"/>
</dbReference>
<name>A2ECZ7_TRIV3</name>
<dbReference type="SMART" id="SM00645">
    <property type="entry name" value="Pept_C1"/>
    <property type="match status" value="1"/>
</dbReference>
<dbReference type="RefSeq" id="XP_001321671.1">
    <property type="nucleotide sequence ID" value="XM_001321636.1"/>
</dbReference>
<keyword evidence="4" id="KW-1185">Reference proteome</keyword>
<comment type="similarity">
    <text evidence="1">Belongs to the peptidase C1 family.</text>
</comment>
<dbReference type="InterPro" id="IPR039417">
    <property type="entry name" value="Peptidase_C1A_papain-like"/>
</dbReference>
<dbReference type="CDD" id="cd02248">
    <property type="entry name" value="Peptidase_C1A"/>
    <property type="match status" value="1"/>
</dbReference>
<evidence type="ECO:0000256" key="1">
    <source>
        <dbReference type="ARBA" id="ARBA00008455"/>
    </source>
</evidence>
<dbReference type="SUPFAM" id="SSF54001">
    <property type="entry name" value="Cysteine proteinases"/>
    <property type="match status" value="1"/>
</dbReference>
<reference evidence="3" key="2">
    <citation type="journal article" date="2007" name="Science">
        <title>Draft genome sequence of the sexually transmitted pathogen Trichomonas vaginalis.</title>
        <authorList>
            <person name="Carlton J.M."/>
            <person name="Hirt R.P."/>
            <person name="Silva J.C."/>
            <person name="Delcher A.L."/>
            <person name="Schatz M."/>
            <person name="Zhao Q."/>
            <person name="Wortman J.R."/>
            <person name="Bidwell S.L."/>
            <person name="Alsmark U.C.M."/>
            <person name="Besteiro S."/>
            <person name="Sicheritz-Ponten T."/>
            <person name="Noel C.J."/>
            <person name="Dacks J.B."/>
            <person name="Foster P.G."/>
            <person name="Simillion C."/>
            <person name="Van de Peer Y."/>
            <person name="Miranda-Saavedra D."/>
            <person name="Barton G.J."/>
            <person name="Westrop G.D."/>
            <person name="Mueller S."/>
            <person name="Dessi D."/>
            <person name="Fiori P.L."/>
            <person name="Ren Q."/>
            <person name="Paulsen I."/>
            <person name="Zhang H."/>
            <person name="Bastida-Corcuera F.D."/>
            <person name="Simoes-Barbosa A."/>
            <person name="Brown M.T."/>
            <person name="Hayes R.D."/>
            <person name="Mukherjee M."/>
            <person name="Okumura C.Y."/>
            <person name="Schneider R."/>
            <person name="Smith A.J."/>
            <person name="Vanacova S."/>
            <person name="Villalvazo M."/>
            <person name="Haas B.J."/>
            <person name="Pertea M."/>
            <person name="Feldblyum T.V."/>
            <person name="Utterback T.R."/>
            <person name="Shu C.L."/>
            <person name="Osoegawa K."/>
            <person name="de Jong P.J."/>
            <person name="Hrdy I."/>
            <person name="Horvathova L."/>
            <person name="Zubacova Z."/>
            <person name="Dolezal P."/>
            <person name="Malik S.B."/>
            <person name="Logsdon J.M. Jr."/>
            <person name="Henze K."/>
            <person name="Gupta A."/>
            <person name="Wang C.C."/>
            <person name="Dunne R.L."/>
            <person name="Upcroft J.A."/>
            <person name="Upcroft P."/>
            <person name="White O."/>
            <person name="Salzberg S.L."/>
            <person name="Tang P."/>
            <person name="Chiu C.-H."/>
            <person name="Lee Y.-S."/>
            <person name="Embley T.M."/>
            <person name="Coombs G.H."/>
            <person name="Mottram J.C."/>
            <person name="Tachezy J."/>
            <person name="Fraser-Liggett C.M."/>
            <person name="Johnson P.J."/>
        </authorList>
    </citation>
    <scope>NUCLEOTIDE SEQUENCE [LARGE SCALE GENOMIC DNA]</scope>
    <source>
        <strain evidence="3">G3</strain>
    </source>
</reference>
<evidence type="ECO:0000313" key="4">
    <source>
        <dbReference type="Proteomes" id="UP000001542"/>
    </source>
</evidence>
<dbReference type="VEuPathDB" id="TrichDB:TVAG_126090"/>
<dbReference type="InterPro" id="IPR013128">
    <property type="entry name" value="Peptidase_C1A"/>
</dbReference>
<feature type="domain" description="Peptidase C1A papain C-terminal" evidence="2">
    <location>
        <begin position="213"/>
        <end position="431"/>
    </location>
</feature>
<accession>A2ECZ7</accession>